<keyword evidence="3" id="KW-1185">Reference proteome</keyword>
<reference evidence="2 3" key="1">
    <citation type="journal article" date="2024" name="BMC Genomics">
        <title>De novo assembly and annotation of Popillia japonica's genome with initial clues to its potential as an invasive pest.</title>
        <authorList>
            <person name="Cucini C."/>
            <person name="Boschi S."/>
            <person name="Funari R."/>
            <person name="Cardaioli E."/>
            <person name="Iannotti N."/>
            <person name="Marturano G."/>
            <person name="Paoli F."/>
            <person name="Bruttini M."/>
            <person name="Carapelli A."/>
            <person name="Frati F."/>
            <person name="Nardi F."/>
        </authorList>
    </citation>
    <scope>NUCLEOTIDE SEQUENCE [LARGE SCALE GENOMIC DNA]</scope>
    <source>
        <strain evidence="2">DMR45628</strain>
    </source>
</reference>
<evidence type="ECO:0000313" key="2">
    <source>
        <dbReference type="EMBL" id="KAK9687926.1"/>
    </source>
</evidence>
<accession>A0AAW1IES4</accession>
<dbReference type="EMBL" id="JASPKY010000614">
    <property type="protein sequence ID" value="KAK9687926.1"/>
    <property type="molecule type" value="Genomic_DNA"/>
</dbReference>
<dbReference type="PANTHER" id="PTHR37984">
    <property type="entry name" value="PROTEIN CBG26694"/>
    <property type="match status" value="1"/>
</dbReference>
<evidence type="ECO:0000313" key="3">
    <source>
        <dbReference type="Proteomes" id="UP001458880"/>
    </source>
</evidence>
<gene>
    <name evidence="2" type="ORF">QE152_g35915</name>
</gene>
<feature type="region of interest" description="Disordered" evidence="1">
    <location>
        <begin position="282"/>
        <end position="338"/>
    </location>
</feature>
<dbReference type="InterPro" id="IPR050951">
    <property type="entry name" value="Retrovirus_Pol_polyprotein"/>
</dbReference>
<feature type="compositionally biased region" description="Low complexity" evidence="1">
    <location>
        <begin position="287"/>
        <end position="298"/>
    </location>
</feature>
<comment type="caution">
    <text evidence="2">The sequence shown here is derived from an EMBL/GenBank/DDBJ whole genome shotgun (WGS) entry which is preliminary data.</text>
</comment>
<dbReference type="AlphaFoldDB" id="A0AAW1IES4"/>
<name>A0AAW1IES4_POPJA</name>
<dbReference type="PANTHER" id="PTHR37984:SF8">
    <property type="entry name" value="CCHC-TYPE DOMAIN-CONTAINING PROTEIN"/>
    <property type="match status" value="1"/>
</dbReference>
<sequence length="362" mass="41566">MELQTKAASCELGELKDRLIKDRIVCGVRDKNVQRRLLREGNITLNEVVKICVASEISEKQARIIQDSSNVDAIQKWKGAFSKNHGASTRSEIKSYFIDCTKCKKKHKIRECPAFGKFCLNCKGRNHFAAACKKNLSHKGKNDNGNKNSFVKNKSRLDNIERESNDSIDEEFFISEINSNKNVNIWYADIKVDDRHLLKFKLDTGAEVYPLKDLKVSPAEMMLNRRLRTRIPILTEKLNAKIEEDVKEKKDKAKLMQKKYFDIGSKELKPLSEGESVLINKGKEPETSPSFFESSTPPVHNPTEFEFKNMNPQVIEDNRSSETESPPSVSTRPKRNIRLPDKLRDYELYSISEKGRCNSYNN</sequence>
<proteinExistence type="predicted"/>
<dbReference type="Proteomes" id="UP001458880">
    <property type="component" value="Unassembled WGS sequence"/>
</dbReference>
<organism evidence="2 3">
    <name type="scientific">Popillia japonica</name>
    <name type="common">Japanese beetle</name>
    <dbReference type="NCBI Taxonomy" id="7064"/>
    <lineage>
        <taxon>Eukaryota</taxon>
        <taxon>Metazoa</taxon>
        <taxon>Ecdysozoa</taxon>
        <taxon>Arthropoda</taxon>
        <taxon>Hexapoda</taxon>
        <taxon>Insecta</taxon>
        <taxon>Pterygota</taxon>
        <taxon>Neoptera</taxon>
        <taxon>Endopterygota</taxon>
        <taxon>Coleoptera</taxon>
        <taxon>Polyphaga</taxon>
        <taxon>Scarabaeiformia</taxon>
        <taxon>Scarabaeidae</taxon>
        <taxon>Rutelinae</taxon>
        <taxon>Popillia</taxon>
    </lineage>
</organism>
<evidence type="ECO:0000256" key="1">
    <source>
        <dbReference type="SAM" id="MobiDB-lite"/>
    </source>
</evidence>
<protein>
    <submittedName>
        <fullName evidence="2">Uncharacterized protein</fullName>
    </submittedName>
</protein>